<evidence type="ECO:0000313" key="4">
    <source>
        <dbReference type="Proteomes" id="UP001225605"/>
    </source>
</evidence>
<gene>
    <name evidence="3" type="ORF">CKY47_29420</name>
</gene>
<evidence type="ECO:0000259" key="2">
    <source>
        <dbReference type="Pfam" id="PF01425"/>
    </source>
</evidence>
<dbReference type="EMBL" id="NSDM01000015">
    <property type="protein sequence ID" value="MDQ2588013.1"/>
    <property type="molecule type" value="Genomic_DNA"/>
</dbReference>
<evidence type="ECO:0000313" key="3">
    <source>
        <dbReference type="EMBL" id="MDQ2588013.1"/>
    </source>
</evidence>
<dbReference type="RefSeq" id="WP_306749648.1">
    <property type="nucleotide sequence ID" value="NZ_NSDM01000015.1"/>
</dbReference>
<feature type="domain" description="Amidase" evidence="2">
    <location>
        <begin position="29"/>
        <end position="472"/>
    </location>
</feature>
<name>A0ABU0X7B6_9PSEU</name>
<dbReference type="PANTHER" id="PTHR11895">
    <property type="entry name" value="TRANSAMIDASE"/>
    <property type="match status" value="1"/>
</dbReference>
<reference evidence="3 4" key="1">
    <citation type="submission" date="2017-06" db="EMBL/GenBank/DDBJ databases">
        <title>Cultured bacterium strain Saccharothrix yanglingensis Hhs.015.</title>
        <authorList>
            <person name="Xia Y."/>
        </authorList>
    </citation>
    <scope>NUCLEOTIDE SEQUENCE [LARGE SCALE GENOMIC DNA]</scope>
    <source>
        <strain evidence="3 4">Hhs.015</strain>
    </source>
</reference>
<accession>A0ABU0X7B6</accession>
<dbReference type="PANTHER" id="PTHR11895:SF7">
    <property type="entry name" value="GLUTAMYL-TRNA(GLN) AMIDOTRANSFERASE SUBUNIT A, MITOCHONDRIAL"/>
    <property type="match status" value="1"/>
</dbReference>
<dbReference type="Pfam" id="PF01425">
    <property type="entry name" value="Amidase"/>
    <property type="match status" value="1"/>
</dbReference>
<dbReference type="Proteomes" id="UP001225605">
    <property type="component" value="Unassembled WGS sequence"/>
</dbReference>
<evidence type="ECO:0000256" key="1">
    <source>
        <dbReference type="ARBA" id="ARBA00009199"/>
    </source>
</evidence>
<dbReference type="InterPro" id="IPR020556">
    <property type="entry name" value="Amidase_CS"/>
</dbReference>
<dbReference type="InterPro" id="IPR000120">
    <property type="entry name" value="Amidase"/>
</dbReference>
<comment type="caution">
    <text evidence="3">The sequence shown here is derived from an EMBL/GenBank/DDBJ whole genome shotgun (WGS) entry which is preliminary data.</text>
</comment>
<keyword evidence="4" id="KW-1185">Reference proteome</keyword>
<comment type="similarity">
    <text evidence="1">Belongs to the amidase family.</text>
</comment>
<organism evidence="3 4">
    <name type="scientific">Saccharothrix yanglingensis</name>
    <dbReference type="NCBI Taxonomy" id="659496"/>
    <lineage>
        <taxon>Bacteria</taxon>
        <taxon>Bacillati</taxon>
        <taxon>Actinomycetota</taxon>
        <taxon>Actinomycetes</taxon>
        <taxon>Pseudonocardiales</taxon>
        <taxon>Pseudonocardiaceae</taxon>
        <taxon>Saccharothrix</taxon>
    </lineage>
</organism>
<protein>
    <submittedName>
        <fullName evidence="3">Amidase</fullName>
    </submittedName>
</protein>
<dbReference type="PROSITE" id="PS00571">
    <property type="entry name" value="AMIDASES"/>
    <property type="match status" value="1"/>
</dbReference>
<proteinExistence type="inferred from homology"/>
<sequence length="503" mass="52131">MDEHDYLRHDGLALGALVAAGEVTPAELLALARARARAVNPTVNAICAWVDDHADRRVGEELSGPFAGVPFLLKDLHQDLAGTPTSNGSRALAGVVATSTSTVVRRWLDAGVVVFGKTSTPEFGSKGVTEPVLFGPARNPWDPSRTPGGSSGGSAAAVAAGVVPVAGASDGGGSIRIPAACTGLVGLKPGRGLVPFGPDESEPLSGLATHGVVSRTVRDTAAMLDVLVGADAMSPFAPGVPAGSLLAGLGEGPGRLRVGFTTRCALRGTPHPEAVRAVERAAELLVGLGHEVEEVAPPHDDRRLGRDFLTIWFVHQAVEVARIKRAYGVGDGAFEPDTVLMAALGRSFGAVELEAAQERRREHIAALAGFHERFDLLMTPTLGEPPVRVGALDTPAVLRAVAGGLVRVGGSRLLRLGGAVDQVVERNLAWVPYTQLANVTGRPAISLPLHRTAEGLPMGVQFVGRLSAEGVLLRLARQLEEAAPWELPVVAGSHGAVVGQRPT</sequence>
<dbReference type="InterPro" id="IPR023631">
    <property type="entry name" value="Amidase_dom"/>
</dbReference>
<dbReference type="InterPro" id="IPR036928">
    <property type="entry name" value="AS_sf"/>
</dbReference>
<dbReference type="SUPFAM" id="SSF75304">
    <property type="entry name" value="Amidase signature (AS) enzymes"/>
    <property type="match status" value="1"/>
</dbReference>
<dbReference type="Gene3D" id="3.90.1300.10">
    <property type="entry name" value="Amidase signature (AS) domain"/>
    <property type="match status" value="1"/>
</dbReference>